<proteinExistence type="predicted"/>
<sequence>MLVYSDVECVGTVGEKQTAIANRLDEVGALPPGSERHAALVSAFISTSELVQGLIDSDSQTRGFDALSPVHMSGMECLSLLAQSVLQSWQSGFSQAPLPVSFRNKLLSFNPDQTIRTKRAEGYAFYALYPETYGEAALRSGLGSSARVIGIRSIGAGLSAIVAAALNASPAFTVRPMGHPFHREMRVDPAVTAMLTQDPNAAFAIVDEGPGLSGSSFGAVADWLEAAGIARERIHFFPSHAGPLGPQASSSHRERWGSASRHFVSMDELLLNHESHPLTHWVESLTGTLRNELEEISGGSWRALRYREHDSWPAANIQQERRKFLARTEDAAWLVKFAGLGESGFRKYRIAQQLHQAGFTPEVAGFRHGFLVERWHGDALSLDQQLSEQDELVRQIGAYLGYRARHFPAEPHQGSSLAKLREMAHYNTGQALGEQAASTLDRALPSVDGLGRHARRVFTDNRMQPWEWLVIGDRLIKTDALDHCATHDLIGCQDIAWDIAGAAVEFSLSAQDIDLLCTIVEEESGHPVSPALLSFLVPCYLAFQIGAHAMAADALRGNGEETRLRLAVGRYGLLLRSQLEHPGRLGFNKEQDRVPAS</sequence>
<dbReference type="OrthoDB" id="7592571at2"/>
<dbReference type="RefSeq" id="WP_047187578.1">
    <property type="nucleotide sequence ID" value="NZ_LCYG01000012.1"/>
</dbReference>
<dbReference type="Proteomes" id="UP000035489">
    <property type="component" value="Unassembled WGS sequence"/>
</dbReference>
<accession>A0A0H1RH20</accession>
<dbReference type="STRING" id="1225564.AA309_03360"/>
<comment type="caution">
    <text evidence="1">The sequence shown here is derived from an EMBL/GenBank/DDBJ whole genome shotgun (WGS) entry which is preliminary data.</text>
</comment>
<evidence type="ECO:0000313" key="2">
    <source>
        <dbReference type="Proteomes" id="UP000035489"/>
    </source>
</evidence>
<name>A0A0H1RH20_9HYPH</name>
<gene>
    <name evidence="1" type="ORF">AA309_03360</name>
</gene>
<keyword evidence="2" id="KW-1185">Reference proteome</keyword>
<reference evidence="1 2" key="1">
    <citation type="submission" date="2015-05" db="EMBL/GenBank/DDBJ databases">
        <title>Draft genome sequence of Microvirga vignae strain BR3299, a novel nitrogen fixing bacteria isolated from Brazil semi-aired region.</title>
        <authorList>
            <person name="Zilli J.E."/>
            <person name="Passos S.R."/>
            <person name="Leite J."/>
            <person name="Baldani J.I."/>
            <person name="Xavier G.R."/>
            <person name="Rumjaneck N.G."/>
            <person name="Simoes-Araujo J.L."/>
        </authorList>
    </citation>
    <scope>NUCLEOTIDE SEQUENCE [LARGE SCALE GENOMIC DNA]</scope>
    <source>
        <strain evidence="1 2">BR3299</strain>
    </source>
</reference>
<evidence type="ECO:0000313" key="1">
    <source>
        <dbReference type="EMBL" id="KLK94493.1"/>
    </source>
</evidence>
<dbReference type="EMBL" id="LCYG01000012">
    <property type="protein sequence ID" value="KLK94493.1"/>
    <property type="molecule type" value="Genomic_DNA"/>
</dbReference>
<organism evidence="1 2">
    <name type="scientific">Microvirga vignae</name>
    <dbReference type="NCBI Taxonomy" id="1225564"/>
    <lineage>
        <taxon>Bacteria</taxon>
        <taxon>Pseudomonadati</taxon>
        <taxon>Pseudomonadota</taxon>
        <taxon>Alphaproteobacteria</taxon>
        <taxon>Hyphomicrobiales</taxon>
        <taxon>Methylobacteriaceae</taxon>
        <taxon>Microvirga</taxon>
    </lineage>
</organism>
<dbReference type="PATRIC" id="fig|1225564.3.peg.580"/>
<protein>
    <submittedName>
        <fullName evidence="1">Uncharacterized protein</fullName>
    </submittedName>
</protein>
<dbReference type="AlphaFoldDB" id="A0A0H1RH20"/>